<evidence type="ECO:0000313" key="3">
    <source>
        <dbReference type="Proteomes" id="UP000057820"/>
    </source>
</evidence>
<protein>
    <submittedName>
        <fullName evidence="2">Uncharacterized protein</fullName>
    </submittedName>
</protein>
<geneLocation type="plasmid" evidence="2">
    <name>4</name>
</geneLocation>
<dbReference type="KEGG" id="nfr:ERS450000_06116"/>
<keyword evidence="2" id="KW-0614">Plasmid</keyword>
<evidence type="ECO:0000313" key="2">
    <source>
        <dbReference type="EMBL" id="CRY84574.1"/>
    </source>
</evidence>
<gene>
    <name evidence="2" type="ORF">ERS450000_06116</name>
</gene>
<sequence length="138" mass="15161">MRGIVLRESLPDRSLPLPMPVVLTGSYPHLLDRRIPVEVLEVQVAPGRAAEVAVRLAAVLAPDGWYAHLLDDELMIVIFPGVVVQVRRGDEAAAERARAIGAFFGIPDRQMRFQDMFVTDHPDSDPVEGGDRGRRAGV</sequence>
<organism evidence="2 3">
    <name type="scientific">Nocardia farcinica</name>
    <dbReference type="NCBI Taxonomy" id="37329"/>
    <lineage>
        <taxon>Bacteria</taxon>
        <taxon>Bacillati</taxon>
        <taxon>Actinomycetota</taxon>
        <taxon>Actinomycetes</taxon>
        <taxon>Mycobacteriales</taxon>
        <taxon>Nocardiaceae</taxon>
        <taxon>Nocardia</taxon>
    </lineage>
</organism>
<name>A0A0H5PBE7_NOCFR</name>
<accession>A0A0H5PBE7</accession>
<proteinExistence type="predicted"/>
<dbReference type="Proteomes" id="UP000057820">
    <property type="component" value="Plasmid 4"/>
</dbReference>
<feature type="region of interest" description="Disordered" evidence="1">
    <location>
        <begin position="118"/>
        <end position="138"/>
    </location>
</feature>
<dbReference type="RefSeq" id="WP_060595259.1">
    <property type="nucleotide sequence ID" value="NZ_CP031419.1"/>
</dbReference>
<dbReference type="GeneID" id="57066858"/>
<dbReference type="AlphaFoldDB" id="A0A0H5PBE7"/>
<evidence type="ECO:0000256" key="1">
    <source>
        <dbReference type="SAM" id="MobiDB-lite"/>
    </source>
</evidence>
<dbReference type="EMBL" id="LN868941">
    <property type="protein sequence ID" value="CRY84574.1"/>
    <property type="molecule type" value="Genomic_DNA"/>
</dbReference>
<reference evidence="3" key="1">
    <citation type="submission" date="2015-03" db="EMBL/GenBank/DDBJ databases">
        <authorList>
            <consortium name="Pathogen Informatics"/>
        </authorList>
    </citation>
    <scope>NUCLEOTIDE SEQUENCE [LARGE SCALE GENOMIC DNA]</scope>
    <source>
        <strain evidence="3">NCTC11134</strain>
        <plasmid evidence="3">4</plasmid>
    </source>
</reference>